<dbReference type="Pfam" id="PF12647">
    <property type="entry name" value="RNHCP"/>
    <property type="match status" value="1"/>
</dbReference>
<evidence type="ECO:0000313" key="3">
    <source>
        <dbReference type="EMBL" id="TCC33278.1"/>
    </source>
</evidence>
<reference evidence="3 4" key="1">
    <citation type="submission" date="2019-02" db="EMBL/GenBank/DDBJ databases">
        <title>Kribbella capetownensis sp. nov. and Kribbella speibonae sp. nov., isolated from soil.</title>
        <authorList>
            <person name="Curtis S.M."/>
            <person name="Norton I."/>
            <person name="Everest G.J."/>
            <person name="Meyers P.R."/>
        </authorList>
    </citation>
    <scope>NUCLEOTIDE SEQUENCE [LARGE SCALE GENOMIC DNA]</scope>
    <source>
        <strain evidence="3 4">YM55</strain>
    </source>
</reference>
<protein>
    <submittedName>
        <fullName evidence="3">RNHCP domain-containing protein</fullName>
    </submittedName>
</protein>
<evidence type="ECO:0000313" key="4">
    <source>
        <dbReference type="Proteomes" id="UP000294225"/>
    </source>
</evidence>
<accession>A0A4R0IPU0</accession>
<dbReference type="Proteomes" id="UP000294225">
    <property type="component" value="Unassembled WGS sequence"/>
</dbReference>
<dbReference type="RefSeq" id="WP_131499207.1">
    <property type="nucleotide sequence ID" value="NZ_SJKC01000005.1"/>
</dbReference>
<gene>
    <name evidence="3" type="ORF">E0H92_34000</name>
</gene>
<evidence type="ECO:0000259" key="2">
    <source>
        <dbReference type="Pfam" id="PF12647"/>
    </source>
</evidence>
<name>A0A4R0IPU0_9ACTN</name>
<feature type="domain" description="RNHCP" evidence="2">
    <location>
        <begin position="42"/>
        <end position="131"/>
    </location>
</feature>
<dbReference type="InterPro" id="IPR024439">
    <property type="entry name" value="RNHCP"/>
</dbReference>
<feature type="region of interest" description="Disordered" evidence="1">
    <location>
        <begin position="150"/>
        <end position="180"/>
    </location>
</feature>
<dbReference type="EMBL" id="SJKC01000005">
    <property type="protein sequence ID" value="TCC33278.1"/>
    <property type="molecule type" value="Genomic_DNA"/>
</dbReference>
<organism evidence="3 4">
    <name type="scientific">Kribbella speibonae</name>
    <dbReference type="NCBI Taxonomy" id="1572660"/>
    <lineage>
        <taxon>Bacteria</taxon>
        <taxon>Bacillati</taxon>
        <taxon>Actinomycetota</taxon>
        <taxon>Actinomycetes</taxon>
        <taxon>Propionibacteriales</taxon>
        <taxon>Kribbellaceae</taxon>
        <taxon>Kribbella</taxon>
    </lineage>
</organism>
<comment type="caution">
    <text evidence="3">The sequence shown here is derived from an EMBL/GenBank/DDBJ whole genome shotgun (WGS) entry which is preliminary data.</text>
</comment>
<dbReference type="AlphaFoldDB" id="A0A4R0IPU0"/>
<evidence type="ECO:0000256" key="1">
    <source>
        <dbReference type="SAM" id="MobiDB-lite"/>
    </source>
</evidence>
<proteinExistence type="predicted"/>
<feature type="compositionally biased region" description="Basic residues" evidence="1">
    <location>
        <begin position="163"/>
        <end position="172"/>
    </location>
</feature>
<sequence length="180" mass="19400">MGTDLLGGRAPDQSVRTGRRDAYVCSVLQVCSERFFGLVFARSFSCEHCGVEVSLDAPGTTHRNHCPSCLWSRHLDRNVPGDRKADCAGGMEPIAVTVRGEGRWVLIHRCTNCGRLRLNKTAGDDNVLLLMRLAALPLTMPFVPFAAEPALNGSNGNGSNGTKPRKPRARKKAATDASPA</sequence>